<feature type="transmembrane region" description="Helical" evidence="1">
    <location>
        <begin position="12"/>
        <end position="34"/>
    </location>
</feature>
<evidence type="ECO:0000256" key="1">
    <source>
        <dbReference type="SAM" id="Phobius"/>
    </source>
</evidence>
<evidence type="ECO:0008006" key="4">
    <source>
        <dbReference type="Google" id="ProtNLM"/>
    </source>
</evidence>
<keyword evidence="1" id="KW-0472">Membrane</keyword>
<feature type="transmembrane region" description="Helical" evidence="1">
    <location>
        <begin position="139"/>
        <end position="160"/>
    </location>
</feature>
<accession>R0K4C1</accession>
<dbReference type="OrthoDB" id="3765137at2759"/>
<protein>
    <recommendedName>
        <fullName evidence="4">MARVEL domain-containing protein</fullName>
    </recommendedName>
</protein>
<name>R0K4C1_EXST2</name>
<keyword evidence="1" id="KW-1133">Transmembrane helix</keyword>
<proteinExistence type="predicted"/>
<dbReference type="RefSeq" id="XP_008028722.1">
    <property type="nucleotide sequence ID" value="XM_008030531.1"/>
</dbReference>
<organism evidence="2 3">
    <name type="scientific">Exserohilum turcicum (strain 28A)</name>
    <name type="common">Northern leaf blight fungus</name>
    <name type="synonym">Setosphaeria turcica</name>
    <dbReference type="NCBI Taxonomy" id="671987"/>
    <lineage>
        <taxon>Eukaryota</taxon>
        <taxon>Fungi</taxon>
        <taxon>Dikarya</taxon>
        <taxon>Ascomycota</taxon>
        <taxon>Pezizomycotina</taxon>
        <taxon>Dothideomycetes</taxon>
        <taxon>Pleosporomycetidae</taxon>
        <taxon>Pleosporales</taxon>
        <taxon>Pleosporineae</taxon>
        <taxon>Pleosporaceae</taxon>
        <taxon>Exserohilum</taxon>
    </lineage>
</organism>
<dbReference type="eggNOG" id="ENOG502RHST">
    <property type="taxonomic scope" value="Eukaryota"/>
</dbReference>
<evidence type="ECO:0000313" key="3">
    <source>
        <dbReference type="Proteomes" id="UP000016935"/>
    </source>
</evidence>
<gene>
    <name evidence="2" type="ORF">SETTUDRAFT_21864</name>
</gene>
<feature type="transmembrane region" description="Helical" evidence="1">
    <location>
        <begin position="71"/>
        <end position="94"/>
    </location>
</feature>
<dbReference type="HOGENOM" id="CLU_1366877_0_0_1"/>
<dbReference type="GeneID" id="19402492"/>
<sequence>MSLSTDHRHLRFLALVLPCLTFCTHSLLALSFILPGSDLDDAYLSVAYNVLACCASILGLVGAIRSLPSLVSAYTLVHTVTLSFVTLALINMVLPWDFRLLNPLTPSYAVDESSLCRDMDAGFGWDAEWVQKCSRSLTMIRFGGAAFGMLLMLAQWWALISVRTWGHELRSGRHRVRGDVEKAGLVSGTIYDEKTAF</sequence>
<reference evidence="2 3" key="1">
    <citation type="journal article" date="2012" name="PLoS Pathog.">
        <title>Diverse lifestyles and strategies of plant pathogenesis encoded in the genomes of eighteen Dothideomycetes fungi.</title>
        <authorList>
            <person name="Ohm R.A."/>
            <person name="Feau N."/>
            <person name="Henrissat B."/>
            <person name="Schoch C.L."/>
            <person name="Horwitz B.A."/>
            <person name="Barry K.W."/>
            <person name="Condon B.J."/>
            <person name="Copeland A.C."/>
            <person name="Dhillon B."/>
            <person name="Glaser F."/>
            <person name="Hesse C.N."/>
            <person name="Kosti I."/>
            <person name="LaButti K."/>
            <person name="Lindquist E.A."/>
            <person name="Lucas S."/>
            <person name="Salamov A.A."/>
            <person name="Bradshaw R.E."/>
            <person name="Ciuffetti L."/>
            <person name="Hamelin R.C."/>
            <person name="Kema G.H.J."/>
            <person name="Lawrence C."/>
            <person name="Scott J.A."/>
            <person name="Spatafora J.W."/>
            <person name="Turgeon B.G."/>
            <person name="de Wit P.J.G.M."/>
            <person name="Zhong S."/>
            <person name="Goodwin S.B."/>
            <person name="Grigoriev I.V."/>
        </authorList>
    </citation>
    <scope>NUCLEOTIDE SEQUENCE [LARGE SCALE GENOMIC DNA]</scope>
    <source>
        <strain evidence="3">28A</strain>
    </source>
</reference>
<feature type="transmembrane region" description="Helical" evidence="1">
    <location>
        <begin position="46"/>
        <end position="64"/>
    </location>
</feature>
<keyword evidence="1" id="KW-0812">Transmembrane</keyword>
<keyword evidence="3" id="KW-1185">Reference proteome</keyword>
<dbReference type="AlphaFoldDB" id="R0K4C1"/>
<dbReference type="EMBL" id="KB908833">
    <property type="protein sequence ID" value="EOA83167.1"/>
    <property type="molecule type" value="Genomic_DNA"/>
</dbReference>
<dbReference type="Proteomes" id="UP000016935">
    <property type="component" value="Unassembled WGS sequence"/>
</dbReference>
<reference evidence="2 3" key="2">
    <citation type="journal article" date="2013" name="PLoS Genet.">
        <title>Comparative genome structure, secondary metabolite, and effector coding capacity across Cochliobolus pathogens.</title>
        <authorList>
            <person name="Condon B.J."/>
            <person name="Leng Y."/>
            <person name="Wu D."/>
            <person name="Bushley K.E."/>
            <person name="Ohm R.A."/>
            <person name="Otillar R."/>
            <person name="Martin J."/>
            <person name="Schackwitz W."/>
            <person name="Grimwood J."/>
            <person name="MohdZainudin N."/>
            <person name="Xue C."/>
            <person name="Wang R."/>
            <person name="Manning V.A."/>
            <person name="Dhillon B."/>
            <person name="Tu Z.J."/>
            <person name="Steffenson B.J."/>
            <person name="Salamov A."/>
            <person name="Sun H."/>
            <person name="Lowry S."/>
            <person name="LaButti K."/>
            <person name="Han J."/>
            <person name="Copeland A."/>
            <person name="Lindquist E."/>
            <person name="Barry K."/>
            <person name="Schmutz J."/>
            <person name="Baker S.E."/>
            <person name="Ciuffetti L.M."/>
            <person name="Grigoriev I.V."/>
            <person name="Zhong S."/>
            <person name="Turgeon B.G."/>
        </authorList>
    </citation>
    <scope>NUCLEOTIDE SEQUENCE [LARGE SCALE GENOMIC DNA]</scope>
    <source>
        <strain evidence="3">28A</strain>
    </source>
</reference>
<evidence type="ECO:0000313" key="2">
    <source>
        <dbReference type="EMBL" id="EOA83167.1"/>
    </source>
</evidence>